<feature type="domain" description="Flagellin C-terminal" evidence="2">
    <location>
        <begin position="119"/>
        <end position="190"/>
    </location>
</feature>
<reference evidence="3" key="1">
    <citation type="submission" date="2020-02" db="EMBL/GenBank/DDBJ databases">
        <authorList>
            <person name="Meier V. D."/>
        </authorList>
    </citation>
    <scope>NUCLEOTIDE SEQUENCE</scope>
    <source>
        <strain evidence="3">AVDCRST_MAG04</strain>
    </source>
</reference>
<sequence>QIASAVATLGGGNAAAVGAATRAAAASDAAGTTPFSAFLSDPGLAEPRRGVPAEDGALVPYGVAANRNAAAVSSGETTGSWARDLLRGLASVAALTPAQAASPAEFAAFAAVVRDGFRSASNALADEAGALGFTEARLEEAQRRHADANTALEAQLAAIEEVDLAEVLTRLKATETTLQASYGAIGRLGDLTLARFLR</sequence>
<gene>
    <name evidence="3" type="ORF">AVDCRST_MAG04-374</name>
</gene>
<dbReference type="Pfam" id="PF00700">
    <property type="entry name" value="Flagellin_C"/>
    <property type="match status" value="1"/>
</dbReference>
<evidence type="ECO:0000313" key="3">
    <source>
        <dbReference type="EMBL" id="CAA9215862.1"/>
    </source>
</evidence>
<proteinExistence type="predicted"/>
<evidence type="ECO:0000256" key="1">
    <source>
        <dbReference type="SAM" id="Coils"/>
    </source>
</evidence>
<name>A0A6J4H8E0_9PROT</name>
<feature type="non-terminal residue" evidence="3">
    <location>
        <position position="1"/>
    </location>
</feature>
<organism evidence="3">
    <name type="scientific">uncultured Acetobacteraceae bacterium</name>
    <dbReference type="NCBI Taxonomy" id="169975"/>
    <lineage>
        <taxon>Bacteria</taxon>
        <taxon>Pseudomonadati</taxon>
        <taxon>Pseudomonadota</taxon>
        <taxon>Alphaproteobacteria</taxon>
        <taxon>Acetobacterales</taxon>
        <taxon>Acetobacteraceae</taxon>
        <taxon>environmental samples</taxon>
    </lineage>
</organism>
<accession>A0A6J4H8E0</accession>
<dbReference type="AlphaFoldDB" id="A0A6J4H8E0"/>
<dbReference type="SUPFAM" id="SSF64518">
    <property type="entry name" value="Phase 1 flagellin"/>
    <property type="match status" value="1"/>
</dbReference>
<dbReference type="Gene3D" id="1.20.1330.10">
    <property type="entry name" value="f41 fragment of flagellin, N-terminal domain"/>
    <property type="match status" value="1"/>
</dbReference>
<dbReference type="InterPro" id="IPR046358">
    <property type="entry name" value="Flagellin_C"/>
</dbReference>
<keyword evidence="1" id="KW-0175">Coiled coil</keyword>
<evidence type="ECO:0000259" key="2">
    <source>
        <dbReference type="Pfam" id="PF00700"/>
    </source>
</evidence>
<feature type="coiled-coil region" evidence="1">
    <location>
        <begin position="131"/>
        <end position="158"/>
    </location>
</feature>
<protein>
    <recommendedName>
        <fullName evidence="2">Flagellin C-terminal domain-containing protein</fullName>
    </recommendedName>
</protein>
<dbReference type="EMBL" id="CADCTL010000026">
    <property type="protein sequence ID" value="CAA9215862.1"/>
    <property type="molecule type" value="Genomic_DNA"/>
</dbReference>